<sequence>MEFPLQRLHRVDAERNEGARLQLQHRLILDPRRSDCRGAEPYCSAEAIRVSRGPADVVQGPSRLSAWDHHGFPTLDFMKPAHHFTVHHARIRFCPVEDWAFVRVRRARGPHLDKVMEQISERLPEFSYVDLALTAWSLATMKWNPPGLYDRISKLSLACIGEFQPQALANIMWATATLKKENDALIRHSAYVAVKHLDSGMDFRPYEYSTMVWSMVITQAREEALFSRVSGHVVRRVSEFGPQELTNTAWAFASLGFKTQGLFEALGKECSAKLRYFNLQNLTNVAWSYSHLKVCDDLLSEVAAVAHSRIHDMNVQDLAQLALTLVFSRRANFGLKEDLGDDGVLGSRDLTLALVVEVTKAMVQKIRQPGVTTPDDAWIVHDLVLVWLEEKAASELLGDSWHMLDAYMAGLHDQVLDFLRNTPLLARALACGSVVQSAHVPIYEQSFRELDIRSLGIKYTGMLLSELGLTDREDDGLTESARVLLAEEKAELLRQDPGAGSQNWCLFRFHLSSELREAKELAGIRVRSCGGDPLALELLDPPREAHLVAVRLSNDRLNHRRRDAEFRALAHTAGVLRSLIPNADQLMQERIVWGNRLRGWVHLYVTEVPCLSCLGAMVQFARRFPRVQLRVAYPGSDQYPPRR</sequence>
<organism evidence="2 3">
    <name type="scientific">Symbiodinium microadriaticum</name>
    <name type="common">Dinoflagellate</name>
    <name type="synonym">Zooxanthella microadriatica</name>
    <dbReference type="NCBI Taxonomy" id="2951"/>
    <lineage>
        <taxon>Eukaryota</taxon>
        <taxon>Sar</taxon>
        <taxon>Alveolata</taxon>
        <taxon>Dinophyceae</taxon>
        <taxon>Suessiales</taxon>
        <taxon>Symbiodiniaceae</taxon>
        <taxon>Symbiodinium</taxon>
    </lineage>
</organism>
<dbReference type="GO" id="GO:0044528">
    <property type="term" value="P:regulation of mitochondrial mRNA stability"/>
    <property type="evidence" value="ECO:0007669"/>
    <property type="project" value="TreeGrafter"/>
</dbReference>
<evidence type="ECO:0000313" key="3">
    <source>
        <dbReference type="Proteomes" id="UP000186817"/>
    </source>
</evidence>
<evidence type="ECO:0000313" key="2">
    <source>
        <dbReference type="EMBL" id="OLP98750.1"/>
    </source>
</evidence>
<dbReference type="InterPro" id="IPR050870">
    <property type="entry name" value="FAST_kinase"/>
</dbReference>
<dbReference type="AlphaFoldDB" id="A0A1Q9DU98"/>
<dbReference type="Pfam" id="PF26188">
    <property type="entry name" value="RESC6"/>
    <property type="match status" value="1"/>
</dbReference>
<name>A0A1Q9DU98_SYMMI</name>
<feature type="domain" description="RNA-editing substrate-binding complex 6 protein" evidence="1">
    <location>
        <begin position="209"/>
        <end position="296"/>
    </location>
</feature>
<dbReference type="GO" id="GO:0003723">
    <property type="term" value="F:RNA binding"/>
    <property type="evidence" value="ECO:0007669"/>
    <property type="project" value="TreeGrafter"/>
</dbReference>
<gene>
    <name evidence="2" type="ORF">AK812_SmicGene18766</name>
</gene>
<dbReference type="GO" id="GO:0000963">
    <property type="term" value="P:mitochondrial RNA processing"/>
    <property type="evidence" value="ECO:0007669"/>
    <property type="project" value="TreeGrafter"/>
</dbReference>
<protein>
    <recommendedName>
        <fullName evidence="1">RNA-editing substrate-binding complex 6 protein domain-containing protein</fullName>
    </recommendedName>
</protein>
<evidence type="ECO:0000259" key="1">
    <source>
        <dbReference type="Pfam" id="PF26188"/>
    </source>
</evidence>
<dbReference type="OrthoDB" id="385235at2759"/>
<dbReference type="Proteomes" id="UP000186817">
    <property type="component" value="Unassembled WGS sequence"/>
</dbReference>
<reference evidence="2 3" key="1">
    <citation type="submission" date="2016-02" db="EMBL/GenBank/DDBJ databases">
        <title>Genome analysis of coral dinoflagellate symbionts highlights evolutionary adaptations to a symbiotic lifestyle.</title>
        <authorList>
            <person name="Aranda M."/>
            <person name="Li Y."/>
            <person name="Liew Y.J."/>
            <person name="Baumgarten S."/>
            <person name="Simakov O."/>
            <person name="Wilson M."/>
            <person name="Piel J."/>
            <person name="Ashoor H."/>
            <person name="Bougouffa S."/>
            <person name="Bajic V.B."/>
            <person name="Ryu T."/>
            <person name="Ravasi T."/>
            <person name="Bayer T."/>
            <person name="Micklem G."/>
            <person name="Kim H."/>
            <person name="Bhak J."/>
            <person name="Lajeunesse T.C."/>
            <person name="Voolstra C.R."/>
        </authorList>
    </citation>
    <scope>NUCLEOTIDE SEQUENCE [LARGE SCALE GENOMIC DNA]</scope>
    <source>
        <strain evidence="2 3">CCMP2467</strain>
    </source>
</reference>
<dbReference type="GO" id="GO:0035770">
    <property type="term" value="C:ribonucleoprotein granule"/>
    <property type="evidence" value="ECO:0007669"/>
    <property type="project" value="TreeGrafter"/>
</dbReference>
<dbReference type="OMA" id="MWATATL"/>
<accession>A0A1Q9DU98</accession>
<dbReference type="InterPro" id="IPR058917">
    <property type="entry name" value="RESC6_dom"/>
</dbReference>
<dbReference type="GO" id="GO:0005759">
    <property type="term" value="C:mitochondrial matrix"/>
    <property type="evidence" value="ECO:0007669"/>
    <property type="project" value="TreeGrafter"/>
</dbReference>
<dbReference type="PANTHER" id="PTHR21228:SF40">
    <property type="entry name" value="LD45607P"/>
    <property type="match status" value="1"/>
</dbReference>
<keyword evidence="3" id="KW-1185">Reference proteome</keyword>
<dbReference type="PANTHER" id="PTHR21228">
    <property type="entry name" value="FAST LEU-RICH DOMAIN-CONTAINING"/>
    <property type="match status" value="1"/>
</dbReference>
<proteinExistence type="predicted"/>
<dbReference type="EMBL" id="LSRX01000387">
    <property type="protein sequence ID" value="OLP98750.1"/>
    <property type="molecule type" value="Genomic_DNA"/>
</dbReference>
<comment type="caution">
    <text evidence="2">The sequence shown here is derived from an EMBL/GenBank/DDBJ whole genome shotgun (WGS) entry which is preliminary data.</text>
</comment>